<comment type="caution">
    <text evidence="4">The sequence shown here is derived from an EMBL/GenBank/DDBJ whole genome shotgun (WGS) entry which is preliminary data.</text>
</comment>
<name>A0ABD2J9U2_9BILA</name>
<evidence type="ECO:0000256" key="1">
    <source>
        <dbReference type="SAM" id="Coils"/>
    </source>
</evidence>
<proteinExistence type="predicted"/>
<feature type="compositionally biased region" description="Polar residues" evidence="2">
    <location>
        <begin position="486"/>
        <end position="506"/>
    </location>
</feature>
<evidence type="ECO:0000313" key="4">
    <source>
        <dbReference type="EMBL" id="KAL3087390.1"/>
    </source>
</evidence>
<keyword evidence="5" id="KW-1185">Reference proteome</keyword>
<sequence length="506" mass="57468">MTAFVVLLCLVPPLAAFLFCFSGADSPLNYLKIKMTPSLAGDDQLEYIFQTSCPAPNPNEKPLFTTRDAELMVDGQYIIINVGTDAEKCRRPYKIAIAIVHNEQTKVADSKHLYYTWKPFTTHSPADLVGRTMQKFSITFGNYFKLVILPNLAPAAAAFSFTSNRKKAEVLYRVDVYCADDNQQTMVVLDKDTEQCRRVGSENANPEYKLRVWPIRREWIDVKNMLDQPELVVKVAIRNGEQYELRFPTYFTLFIWPEAEDGQVYYVEVQRHGHADQTEAAAKTFRTFTAHSALILLAAETEEESTKYDILVMQMDATDAADLSVSDCENERRESGVTIDNRGEHSFDFIIDDEDDEIQPMEMDEEEKADEVQQGEEEISILTTELANLSADFESFKDEMKILPTLVDDTKKAMKELDFIYSEFDKINEKIDKIKKERQMNKSGQINKSGQTSTKGVQTSTKGRQTNKGGQMSTPKKRRQTDKDGQTGTSKRGQMNTSKKSGKMST</sequence>
<feature type="signal peptide" evidence="3">
    <location>
        <begin position="1"/>
        <end position="16"/>
    </location>
</feature>
<keyword evidence="1" id="KW-0175">Coiled coil</keyword>
<protein>
    <submittedName>
        <fullName evidence="4">Uncharacterized protein</fullName>
    </submittedName>
</protein>
<keyword evidence="3" id="KW-0732">Signal</keyword>
<feature type="chain" id="PRO_5044764846" evidence="3">
    <location>
        <begin position="17"/>
        <end position="506"/>
    </location>
</feature>
<dbReference type="EMBL" id="JBICBT010001022">
    <property type="protein sequence ID" value="KAL3087390.1"/>
    <property type="molecule type" value="Genomic_DNA"/>
</dbReference>
<organism evidence="4 5">
    <name type="scientific">Heterodera trifolii</name>
    <dbReference type="NCBI Taxonomy" id="157864"/>
    <lineage>
        <taxon>Eukaryota</taxon>
        <taxon>Metazoa</taxon>
        <taxon>Ecdysozoa</taxon>
        <taxon>Nematoda</taxon>
        <taxon>Chromadorea</taxon>
        <taxon>Rhabditida</taxon>
        <taxon>Tylenchina</taxon>
        <taxon>Tylenchomorpha</taxon>
        <taxon>Tylenchoidea</taxon>
        <taxon>Heteroderidae</taxon>
        <taxon>Heteroderinae</taxon>
        <taxon>Heterodera</taxon>
    </lineage>
</organism>
<evidence type="ECO:0000313" key="5">
    <source>
        <dbReference type="Proteomes" id="UP001620626"/>
    </source>
</evidence>
<evidence type="ECO:0000256" key="3">
    <source>
        <dbReference type="SAM" id="SignalP"/>
    </source>
</evidence>
<feature type="coiled-coil region" evidence="1">
    <location>
        <begin position="372"/>
        <end position="399"/>
    </location>
</feature>
<dbReference type="AlphaFoldDB" id="A0ABD2J9U2"/>
<feature type="region of interest" description="Disordered" evidence="2">
    <location>
        <begin position="435"/>
        <end position="506"/>
    </location>
</feature>
<feature type="compositionally biased region" description="Polar residues" evidence="2">
    <location>
        <begin position="441"/>
        <end position="474"/>
    </location>
</feature>
<reference evidence="4 5" key="1">
    <citation type="submission" date="2024-10" db="EMBL/GenBank/DDBJ databases">
        <authorList>
            <person name="Kim D."/>
        </authorList>
    </citation>
    <scope>NUCLEOTIDE SEQUENCE [LARGE SCALE GENOMIC DNA]</scope>
    <source>
        <strain evidence="4">BH-2024</strain>
    </source>
</reference>
<gene>
    <name evidence="4" type="ORF">niasHT_029384</name>
</gene>
<dbReference type="Proteomes" id="UP001620626">
    <property type="component" value="Unassembled WGS sequence"/>
</dbReference>
<evidence type="ECO:0000256" key="2">
    <source>
        <dbReference type="SAM" id="MobiDB-lite"/>
    </source>
</evidence>
<accession>A0ABD2J9U2</accession>